<dbReference type="PANTHER" id="PTHR46148:SF52">
    <property type="entry name" value="OS04G0603800 PROTEIN"/>
    <property type="match status" value="1"/>
</dbReference>
<dbReference type="InterPro" id="IPR056924">
    <property type="entry name" value="SH3_Tf2-1"/>
</dbReference>
<feature type="compositionally biased region" description="Basic and acidic residues" evidence="1">
    <location>
        <begin position="1"/>
        <end position="14"/>
    </location>
</feature>
<dbReference type="Pfam" id="PF24626">
    <property type="entry name" value="SH3_Tf2-1"/>
    <property type="match status" value="1"/>
</dbReference>
<name>A0A6A6NCM3_HEVBR</name>
<feature type="region of interest" description="Disordered" evidence="1">
    <location>
        <begin position="1"/>
        <end position="22"/>
    </location>
</feature>
<evidence type="ECO:0000313" key="4">
    <source>
        <dbReference type="Proteomes" id="UP000467840"/>
    </source>
</evidence>
<feature type="region of interest" description="Disordered" evidence="1">
    <location>
        <begin position="41"/>
        <end position="78"/>
    </location>
</feature>
<sequence>MGDSNDLRAIRESQEQNAGRVTQVEAQLQELTRQLREFMSNINGSHGKGSKSGIGSSNSRLNGSLGSDDRSESRQGGAKVPRYAKLNFPMFDGSDDPFNCKLFNFDFRVEYKAGQLNKVADALSRRDEEIGNLFAISQPMVLLLDDIRSEIKNTDSLCQLRRQVEDGELGADWSVSNGLILYCHRIYLQSTSPLIHTIIGGVVYGREPPKLLSYDSGSRVDAVDKALVDRDSVLEEIRLRLQQAQVRMKEYYDKGHRELQFQSSDWVWLRLLPYRRLSITNTQHTKLSPKFYGTYKVLRRISEVVYQIELPSSSRLHDGFHISLLRPFKGAPPSVVPSLPLVPIPAVVLRERLNQGTWELLVQWKGLPPSEAT</sequence>
<reference evidence="3 4" key="1">
    <citation type="journal article" date="2020" name="Mol. Plant">
        <title>The Chromosome-Based Rubber Tree Genome Provides New Insights into Spurge Genome Evolution and Rubber Biosynthesis.</title>
        <authorList>
            <person name="Liu J."/>
            <person name="Shi C."/>
            <person name="Shi C.C."/>
            <person name="Li W."/>
            <person name="Zhang Q.J."/>
            <person name="Zhang Y."/>
            <person name="Li K."/>
            <person name="Lu H.F."/>
            <person name="Shi C."/>
            <person name="Zhu S.T."/>
            <person name="Xiao Z.Y."/>
            <person name="Nan H."/>
            <person name="Yue Y."/>
            <person name="Zhu X.G."/>
            <person name="Wu Y."/>
            <person name="Hong X.N."/>
            <person name="Fan G.Y."/>
            <person name="Tong Y."/>
            <person name="Zhang D."/>
            <person name="Mao C.L."/>
            <person name="Liu Y.L."/>
            <person name="Hao S.J."/>
            <person name="Liu W.Q."/>
            <person name="Lv M.Q."/>
            <person name="Zhang H.B."/>
            <person name="Liu Y."/>
            <person name="Hu-Tang G.R."/>
            <person name="Wang J.P."/>
            <person name="Wang J.H."/>
            <person name="Sun Y.H."/>
            <person name="Ni S.B."/>
            <person name="Chen W.B."/>
            <person name="Zhang X.C."/>
            <person name="Jiao Y.N."/>
            <person name="Eichler E.E."/>
            <person name="Li G.H."/>
            <person name="Liu X."/>
            <person name="Gao L.Z."/>
        </authorList>
    </citation>
    <scope>NUCLEOTIDE SEQUENCE [LARGE SCALE GENOMIC DNA]</scope>
    <source>
        <strain evidence="4">cv. GT1</strain>
        <tissue evidence="3">Leaf</tissue>
    </source>
</reference>
<evidence type="ECO:0000313" key="3">
    <source>
        <dbReference type="EMBL" id="KAF2323490.1"/>
    </source>
</evidence>
<dbReference type="InterPro" id="IPR016197">
    <property type="entry name" value="Chromo-like_dom_sf"/>
</dbReference>
<evidence type="ECO:0000259" key="2">
    <source>
        <dbReference type="Pfam" id="PF24626"/>
    </source>
</evidence>
<dbReference type="SUPFAM" id="SSF54160">
    <property type="entry name" value="Chromo domain-like"/>
    <property type="match status" value="1"/>
</dbReference>
<dbReference type="PANTHER" id="PTHR46148">
    <property type="entry name" value="CHROMO DOMAIN-CONTAINING PROTEIN"/>
    <property type="match status" value="1"/>
</dbReference>
<feature type="compositionally biased region" description="Low complexity" evidence="1">
    <location>
        <begin position="53"/>
        <end position="66"/>
    </location>
</feature>
<accession>A0A6A6NCM3</accession>
<proteinExistence type="predicted"/>
<comment type="caution">
    <text evidence="3">The sequence shown here is derived from an EMBL/GenBank/DDBJ whole genome shotgun (WGS) entry which is preliminary data.</text>
</comment>
<keyword evidence="4" id="KW-1185">Reference proteome</keyword>
<feature type="domain" description="Tf2-1-like SH3-like" evidence="2">
    <location>
        <begin position="265"/>
        <end position="328"/>
    </location>
</feature>
<organism evidence="3 4">
    <name type="scientific">Hevea brasiliensis</name>
    <name type="common">Para rubber tree</name>
    <name type="synonym">Siphonia brasiliensis</name>
    <dbReference type="NCBI Taxonomy" id="3981"/>
    <lineage>
        <taxon>Eukaryota</taxon>
        <taxon>Viridiplantae</taxon>
        <taxon>Streptophyta</taxon>
        <taxon>Embryophyta</taxon>
        <taxon>Tracheophyta</taxon>
        <taxon>Spermatophyta</taxon>
        <taxon>Magnoliopsida</taxon>
        <taxon>eudicotyledons</taxon>
        <taxon>Gunneridae</taxon>
        <taxon>Pentapetalae</taxon>
        <taxon>rosids</taxon>
        <taxon>fabids</taxon>
        <taxon>Malpighiales</taxon>
        <taxon>Euphorbiaceae</taxon>
        <taxon>Crotonoideae</taxon>
        <taxon>Micrandreae</taxon>
        <taxon>Hevea</taxon>
    </lineage>
</organism>
<evidence type="ECO:0000256" key="1">
    <source>
        <dbReference type="SAM" id="MobiDB-lite"/>
    </source>
</evidence>
<gene>
    <name evidence="3" type="ORF">GH714_035719</name>
</gene>
<dbReference type="Proteomes" id="UP000467840">
    <property type="component" value="Chromosome 11"/>
</dbReference>
<dbReference type="AlphaFoldDB" id="A0A6A6NCM3"/>
<dbReference type="EMBL" id="JAAGAX010000002">
    <property type="protein sequence ID" value="KAF2323490.1"/>
    <property type="molecule type" value="Genomic_DNA"/>
</dbReference>
<protein>
    <recommendedName>
        <fullName evidence="2">Tf2-1-like SH3-like domain-containing protein</fullName>
    </recommendedName>
</protein>